<feature type="domain" description="Methyltransferase" evidence="1">
    <location>
        <begin position="45"/>
        <end position="129"/>
    </location>
</feature>
<dbReference type="SUPFAM" id="SSF53335">
    <property type="entry name" value="S-adenosyl-L-methionine-dependent methyltransferases"/>
    <property type="match status" value="1"/>
</dbReference>
<dbReference type="InterPro" id="IPR041698">
    <property type="entry name" value="Methyltransf_25"/>
</dbReference>
<dbReference type="Pfam" id="PF13649">
    <property type="entry name" value="Methyltransf_25"/>
    <property type="match status" value="1"/>
</dbReference>
<sequence>MAKVQDYSNFTRRAQYTAETATGPPAEALLSSCGLLPRQPAGSVVLDNACGAGVVTSCLMEGGGSSNKDLSVVCGDLDQIMVDLVAQRIKENGWQAKAERLDAQSVPYSDNYFTHVLMNFGPQLMSDPSKALTGKLTTSEFFFELLMLCGNQRPIVSCAREAVPDSPAGLSRAGSHLSKKLSNLKTIGFSEVSVKTLEFRTNEEDIEGYLELMKLLLSKVLVGEDADAYDKLMRAKYGRGEMGMDWQALVVSAVKP</sequence>
<proteinExistence type="predicted"/>
<protein>
    <recommendedName>
        <fullName evidence="1">Methyltransferase domain-containing protein</fullName>
    </recommendedName>
</protein>
<evidence type="ECO:0000313" key="2">
    <source>
        <dbReference type="EMBL" id="CAF9932862.1"/>
    </source>
</evidence>
<evidence type="ECO:0000313" key="3">
    <source>
        <dbReference type="Proteomes" id="UP000664203"/>
    </source>
</evidence>
<dbReference type="Proteomes" id="UP000664203">
    <property type="component" value="Unassembled WGS sequence"/>
</dbReference>
<gene>
    <name evidence="2" type="ORF">ALECFALPRED_005395</name>
</gene>
<dbReference type="InterPro" id="IPR029063">
    <property type="entry name" value="SAM-dependent_MTases_sf"/>
</dbReference>
<dbReference type="AlphaFoldDB" id="A0A8H3FXK2"/>
<organism evidence="2 3">
    <name type="scientific">Alectoria fallacina</name>
    <dbReference type="NCBI Taxonomy" id="1903189"/>
    <lineage>
        <taxon>Eukaryota</taxon>
        <taxon>Fungi</taxon>
        <taxon>Dikarya</taxon>
        <taxon>Ascomycota</taxon>
        <taxon>Pezizomycotina</taxon>
        <taxon>Lecanoromycetes</taxon>
        <taxon>OSLEUM clade</taxon>
        <taxon>Lecanoromycetidae</taxon>
        <taxon>Lecanorales</taxon>
        <taxon>Lecanorineae</taxon>
        <taxon>Parmeliaceae</taxon>
        <taxon>Alectoria</taxon>
    </lineage>
</organism>
<reference evidence="2" key="1">
    <citation type="submission" date="2021-03" db="EMBL/GenBank/DDBJ databases">
        <authorList>
            <person name="Tagirdzhanova G."/>
        </authorList>
    </citation>
    <scope>NUCLEOTIDE SEQUENCE</scope>
</reference>
<comment type="caution">
    <text evidence="2">The sequence shown here is derived from an EMBL/GenBank/DDBJ whole genome shotgun (WGS) entry which is preliminary data.</text>
</comment>
<dbReference type="OrthoDB" id="2013972at2759"/>
<dbReference type="Gene3D" id="3.40.50.150">
    <property type="entry name" value="Vaccinia Virus protein VP39"/>
    <property type="match status" value="1"/>
</dbReference>
<keyword evidence="3" id="KW-1185">Reference proteome</keyword>
<name>A0A8H3FXK2_9LECA</name>
<evidence type="ECO:0000259" key="1">
    <source>
        <dbReference type="Pfam" id="PF13649"/>
    </source>
</evidence>
<dbReference type="EMBL" id="CAJPDR010000338">
    <property type="protein sequence ID" value="CAF9932862.1"/>
    <property type="molecule type" value="Genomic_DNA"/>
</dbReference>
<accession>A0A8H3FXK2</accession>